<dbReference type="AlphaFoldDB" id="A0A3S8ZXK2"/>
<keyword evidence="4" id="KW-1185">Reference proteome</keyword>
<dbReference type="GO" id="GO:0031640">
    <property type="term" value="P:killing of cells of another organism"/>
    <property type="evidence" value="ECO:0007669"/>
    <property type="project" value="UniProtKB-KW"/>
</dbReference>
<keyword evidence="2" id="KW-0963">Cytoplasm</keyword>
<evidence type="ECO:0000313" key="3">
    <source>
        <dbReference type="EMBL" id="AZN38144.1"/>
    </source>
</evidence>
<dbReference type="GO" id="GO:0009404">
    <property type="term" value="P:toxin metabolic process"/>
    <property type="evidence" value="ECO:0007669"/>
    <property type="project" value="UniProtKB-UniRule"/>
</dbReference>
<proteinExistence type="inferred from homology"/>
<protein>
    <recommendedName>
        <fullName evidence="2">RTX toxin-activating lysine-acyltransferase</fullName>
        <ecNumber evidence="2">2.3.1.-</ecNumber>
    </recommendedName>
</protein>
<accession>A0A3S8ZXK2</accession>
<dbReference type="OrthoDB" id="8596436at2"/>
<organism evidence="3 4">
    <name type="scientific">Iodobacter ciconiae</name>
    <dbReference type="NCBI Taxonomy" id="2496266"/>
    <lineage>
        <taxon>Bacteria</taxon>
        <taxon>Pseudomonadati</taxon>
        <taxon>Pseudomonadota</taxon>
        <taxon>Betaproteobacteria</taxon>
        <taxon>Neisseriales</taxon>
        <taxon>Chitinibacteraceae</taxon>
        <taxon>Iodobacter</taxon>
    </lineage>
</organism>
<name>A0A3S8ZXK2_9NEIS</name>
<dbReference type="KEGG" id="iod:EJO50_10200"/>
<dbReference type="EMBL" id="CP034433">
    <property type="protein sequence ID" value="AZN38144.1"/>
    <property type="molecule type" value="Genomic_DNA"/>
</dbReference>
<evidence type="ECO:0000256" key="2">
    <source>
        <dbReference type="RuleBase" id="RU368102"/>
    </source>
</evidence>
<dbReference type="GO" id="GO:0016746">
    <property type="term" value="F:acyltransferase activity"/>
    <property type="evidence" value="ECO:0007669"/>
    <property type="project" value="UniProtKB-UniRule"/>
</dbReference>
<gene>
    <name evidence="3" type="ORF">EJO50_10200</name>
</gene>
<comment type="function">
    <text evidence="2">Involved in fatty acylation of protoxin at internal lysine residues, thereby converting it to the active toxin.</text>
</comment>
<sequence length="98" mass="11236">MYIGAMVELCSQDALRKDLDIKSFLHWIKPAVLHDQFLFLQNDGEVSPSAYITWAFVNEETLHRYSHGPRFVLHPSEWNEGTTILELTNAQSTLSDSL</sequence>
<keyword evidence="2 3" id="KW-0808">Transferase</keyword>
<dbReference type="Proteomes" id="UP000282438">
    <property type="component" value="Chromosome"/>
</dbReference>
<comment type="similarity">
    <text evidence="1 2">Belongs to the RTX toxin acyltransferase family.</text>
</comment>
<reference evidence="3 4" key="1">
    <citation type="submission" date="2018-12" db="EMBL/GenBank/DDBJ databases">
        <title>Complete genome sequence of Iodobacter sp. H11R3.</title>
        <authorList>
            <person name="Bae J.-W."/>
        </authorList>
    </citation>
    <scope>NUCLEOTIDE SEQUENCE [LARGE SCALE GENOMIC DNA]</scope>
    <source>
        <strain evidence="3 4">H11R3</strain>
    </source>
</reference>
<keyword evidence="2" id="KW-0204">Cytolysis</keyword>
<evidence type="ECO:0000256" key="1">
    <source>
        <dbReference type="ARBA" id="ARBA00005686"/>
    </source>
</evidence>
<dbReference type="InterPro" id="IPR003996">
    <property type="entry name" value="RTX_toxin-activating_protC_bac"/>
</dbReference>
<keyword evidence="2 3" id="KW-0012">Acyltransferase</keyword>
<dbReference type="Pfam" id="PF02794">
    <property type="entry name" value="HlyC"/>
    <property type="match status" value="1"/>
</dbReference>
<dbReference type="GO" id="GO:0005737">
    <property type="term" value="C:cytoplasm"/>
    <property type="evidence" value="ECO:0007669"/>
    <property type="project" value="UniProtKB-SubCell"/>
</dbReference>
<evidence type="ECO:0000313" key="4">
    <source>
        <dbReference type="Proteomes" id="UP000282438"/>
    </source>
</evidence>
<dbReference type="EC" id="2.3.1.-" evidence="2"/>
<comment type="subcellular location">
    <subcellularLocation>
        <location evidence="2">Cytoplasm</location>
    </subcellularLocation>
</comment>